<dbReference type="InterPro" id="IPR002645">
    <property type="entry name" value="STAS_dom"/>
</dbReference>
<dbReference type="GO" id="GO:0016020">
    <property type="term" value="C:membrane"/>
    <property type="evidence" value="ECO:0007669"/>
    <property type="project" value="UniProtKB-SubCell"/>
</dbReference>
<keyword evidence="3 5" id="KW-1133">Transmembrane helix</keyword>
<evidence type="ECO:0000256" key="5">
    <source>
        <dbReference type="SAM" id="Phobius"/>
    </source>
</evidence>
<keyword evidence="4 5" id="KW-0472">Membrane</keyword>
<feature type="transmembrane region" description="Helical" evidence="5">
    <location>
        <begin position="188"/>
        <end position="207"/>
    </location>
</feature>
<feature type="transmembrane region" description="Helical" evidence="5">
    <location>
        <begin position="268"/>
        <end position="286"/>
    </location>
</feature>
<dbReference type="InterPro" id="IPR011547">
    <property type="entry name" value="SLC26A/SulP_dom"/>
</dbReference>
<evidence type="ECO:0000256" key="3">
    <source>
        <dbReference type="ARBA" id="ARBA00022989"/>
    </source>
</evidence>
<feature type="transmembrane region" description="Helical" evidence="5">
    <location>
        <begin position="484"/>
        <end position="510"/>
    </location>
</feature>
<accession>A0A9J6CQ19</accession>
<proteinExistence type="predicted"/>
<feature type="transmembrane region" description="Helical" evidence="5">
    <location>
        <begin position="115"/>
        <end position="133"/>
    </location>
</feature>
<dbReference type="GO" id="GO:0055085">
    <property type="term" value="P:transmembrane transport"/>
    <property type="evidence" value="ECO:0007669"/>
    <property type="project" value="InterPro"/>
</dbReference>
<keyword evidence="8" id="KW-1185">Reference proteome</keyword>
<dbReference type="OrthoDB" id="288203at2759"/>
<evidence type="ECO:0000256" key="1">
    <source>
        <dbReference type="ARBA" id="ARBA00004141"/>
    </source>
</evidence>
<dbReference type="SUPFAM" id="SSF52091">
    <property type="entry name" value="SpoIIaa-like"/>
    <property type="match status" value="1"/>
</dbReference>
<dbReference type="Pfam" id="PF00916">
    <property type="entry name" value="Sulfate_transp"/>
    <property type="match status" value="1"/>
</dbReference>
<gene>
    <name evidence="7" type="ORF">PVAND_013342</name>
</gene>
<dbReference type="Proteomes" id="UP001107558">
    <property type="component" value="Chromosome 1"/>
</dbReference>
<evidence type="ECO:0000313" key="7">
    <source>
        <dbReference type="EMBL" id="KAG5684093.1"/>
    </source>
</evidence>
<comment type="caution">
    <text evidence="7">The sequence shown here is derived from an EMBL/GenBank/DDBJ whole genome shotgun (WGS) entry which is preliminary data.</text>
</comment>
<dbReference type="InterPro" id="IPR001902">
    <property type="entry name" value="SLC26A/SulP_fam"/>
</dbReference>
<evidence type="ECO:0000256" key="2">
    <source>
        <dbReference type="ARBA" id="ARBA00022692"/>
    </source>
</evidence>
<dbReference type="Pfam" id="PF01740">
    <property type="entry name" value="STAS"/>
    <property type="match status" value="1"/>
</dbReference>
<feature type="transmembrane region" description="Helical" evidence="5">
    <location>
        <begin position="447"/>
        <end position="464"/>
    </location>
</feature>
<keyword evidence="2 5" id="KW-0812">Transmembrane</keyword>
<dbReference type="PROSITE" id="PS50801">
    <property type="entry name" value="STAS"/>
    <property type="match status" value="1"/>
</dbReference>
<name>A0A9J6CQ19_POLVA</name>
<dbReference type="InterPro" id="IPR036513">
    <property type="entry name" value="STAS_dom_sf"/>
</dbReference>
<reference evidence="7" key="1">
    <citation type="submission" date="2021-03" db="EMBL/GenBank/DDBJ databases">
        <title>Chromosome level genome of the anhydrobiotic midge Polypedilum vanderplanki.</title>
        <authorList>
            <person name="Yoshida Y."/>
            <person name="Kikawada T."/>
            <person name="Gusev O."/>
        </authorList>
    </citation>
    <scope>NUCLEOTIDE SEQUENCE</scope>
    <source>
        <strain evidence="7">NIAS01</strain>
        <tissue evidence="7">Whole body or cell culture</tissue>
    </source>
</reference>
<comment type="subcellular location">
    <subcellularLocation>
        <location evidence="1">Membrane</location>
        <topology evidence="1">Multi-pass membrane protein</topology>
    </subcellularLocation>
</comment>
<dbReference type="EMBL" id="JADBJN010000001">
    <property type="protein sequence ID" value="KAG5684093.1"/>
    <property type="molecule type" value="Genomic_DNA"/>
</dbReference>
<dbReference type="AlphaFoldDB" id="A0A9J6CQ19"/>
<feature type="domain" description="STAS" evidence="6">
    <location>
        <begin position="534"/>
        <end position="667"/>
    </location>
</feature>
<evidence type="ECO:0000259" key="6">
    <source>
        <dbReference type="PROSITE" id="PS50801"/>
    </source>
</evidence>
<dbReference type="PANTHER" id="PTHR11814">
    <property type="entry name" value="SULFATE TRANSPORTER"/>
    <property type="match status" value="1"/>
</dbReference>
<dbReference type="Gene3D" id="3.30.750.24">
    <property type="entry name" value="STAS domain"/>
    <property type="match status" value="1"/>
</dbReference>
<evidence type="ECO:0000256" key="4">
    <source>
        <dbReference type="ARBA" id="ARBA00023136"/>
    </source>
</evidence>
<protein>
    <recommendedName>
        <fullName evidence="6">STAS domain-containing protein</fullName>
    </recommendedName>
</protein>
<dbReference type="CDD" id="cd07042">
    <property type="entry name" value="STAS_SulP_like_sulfate_transporter"/>
    <property type="match status" value="1"/>
</dbReference>
<sequence>MSANLPIDDGIHMNGFKPEITIPYKVKRYVLKQNEIELITAYDRDKVTSNENLSIDTKKLSFKNAIHTICPASKWLPKYSIRENLLGDLTSGLAVAFLHISEGMAFGMLAGVDPIVGLYMAFFPTLIHCIFGTSKHISMGTFAVISIATSKLTTRFSDSNYEMRNLTDNSTVDSLPHYHYSTAQISSAVTLICGFYQLLMCIFKLGFLPSLFPESLLNGFSTAAACHILVSQLKEILGLNLPQRQGAFKFFFIIQDVFENFSNTNHSTFFISITCILFLLFMNEVVKPIAARKCKFPIPTELITVMLSIALSHSLNLGELNYNVKEVGKVFVGIPKPELPPFELLCLVAIDSIPISIVSYSIAMKISQIFARKEFYTVKLNHELFAIGLSNIFGSFFSCIPVACSSYRSTTQYESGGKTQISSIITALIILIVILWLGPFFEKLPRAALSGLIIVSLKGMFFQIKALPRFFREGYFETIEWFGTFIAGILFGIDFGIYTGLLISVIACYINGLQSKSKLLGQILNTDIYVPLKAHKNVIDLQKIKIFHYSGTVNFATCVKFKKNLFNTIGIDQSLIKRASLGQAQSEARGFNNGIKYLIIDLGSITNIDLSGYRTIIEIRSEIKLIDVRVYLANANDNVYDTIIHAVKLGYPSFELFSSVHDAVLFAQG</sequence>
<feature type="transmembrane region" description="Helical" evidence="5">
    <location>
        <begin position="420"/>
        <end position="440"/>
    </location>
</feature>
<feature type="transmembrane region" description="Helical" evidence="5">
    <location>
        <begin position="384"/>
        <end position="408"/>
    </location>
</feature>
<evidence type="ECO:0000313" key="8">
    <source>
        <dbReference type="Proteomes" id="UP001107558"/>
    </source>
</evidence>
<organism evidence="7 8">
    <name type="scientific">Polypedilum vanderplanki</name>
    <name type="common">Sleeping chironomid midge</name>
    <dbReference type="NCBI Taxonomy" id="319348"/>
    <lineage>
        <taxon>Eukaryota</taxon>
        <taxon>Metazoa</taxon>
        <taxon>Ecdysozoa</taxon>
        <taxon>Arthropoda</taxon>
        <taxon>Hexapoda</taxon>
        <taxon>Insecta</taxon>
        <taxon>Pterygota</taxon>
        <taxon>Neoptera</taxon>
        <taxon>Endopterygota</taxon>
        <taxon>Diptera</taxon>
        <taxon>Nematocera</taxon>
        <taxon>Chironomoidea</taxon>
        <taxon>Chironomidae</taxon>
        <taxon>Chironominae</taxon>
        <taxon>Polypedilum</taxon>
        <taxon>Polypedilum</taxon>
    </lineage>
</organism>